<dbReference type="Proteomes" id="UP001144673">
    <property type="component" value="Chromosome 3"/>
</dbReference>
<reference evidence="2" key="1">
    <citation type="journal article" date="2023" name="Access Microbiol">
        <title>De-novo genome assembly for Akanthomyces muscarius, a biocontrol agent of insect agricultural pests.</title>
        <authorList>
            <person name="Erdos Z."/>
            <person name="Studholme D.J."/>
            <person name="Raymond B."/>
            <person name="Sharma M."/>
        </authorList>
    </citation>
    <scope>NUCLEOTIDE SEQUENCE</scope>
    <source>
        <strain evidence="2">Ve6</strain>
    </source>
</reference>
<evidence type="ECO:0000313" key="2">
    <source>
        <dbReference type="EMBL" id="KAJ4148236.1"/>
    </source>
</evidence>
<feature type="chain" id="PRO_5040919821" description="Hydrophobin" evidence="1">
    <location>
        <begin position="18"/>
        <end position="84"/>
    </location>
</feature>
<comment type="caution">
    <text evidence="2">The sequence shown here is derived from an EMBL/GenBank/DDBJ whole genome shotgun (WGS) entry which is preliminary data.</text>
</comment>
<evidence type="ECO:0000313" key="3">
    <source>
        <dbReference type="Proteomes" id="UP001144673"/>
    </source>
</evidence>
<evidence type="ECO:0008006" key="4">
    <source>
        <dbReference type="Google" id="ProtNLM"/>
    </source>
</evidence>
<protein>
    <recommendedName>
        <fullName evidence="4">Hydrophobin</fullName>
    </recommendedName>
</protein>
<organism evidence="2 3">
    <name type="scientific">Akanthomyces muscarius</name>
    <name type="common">Entomopathogenic fungus</name>
    <name type="synonym">Lecanicillium muscarium</name>
    <dbReference type="NCBI Taxonomy" id="2231603"/>
    <lineage>
        <taxon>Eukaryota</taxon>
        <taxon>Fungi</taxon>
        <taxon>Dikarya</taxon>
        <taxon>Ascomycota</taxon>
        <taxon>Pezizomycotina</taxon>
        <taxon>Sordariomycetes</taxon>
        <taxon>Hypocreomycetidae</taxon>
        <taxon>Hypocreales</taxon>
        <taxon>Cordycipitaceae</taxon>
        <taxon>Akanthomyces</taxon>
    </lineage>
</organism>
<dbReference type="KEGG" id="amus:LMH87_002716"/>
<gene>
    <name evidence="2" type="ORF">LMH87_002716</name>
</gene>
<dbReference type="GeneID" id="80889875"/>
<keyword evidence="3" id="KW-1185">Reference proteome</keyword>
<proteinExistence type="predicted"/>
<sequence>MQVSVAALALVASVTLAGKQCLSVGSDCHRTLPCCPGLRCIGTGNKTCRNVFAILRPLYGVLPWEFKLGRSTAGLIHGIPKSYK</sequence>
<name>A0A9W8UHA9_AKAMU</name>
<evidence type="ECO:0000256" key="1">
    <source>
        <dbReference type="SAM" id="SignalP"/>
    </source>
</evidence>
<feature type="signal peptide" evidence="1">
    <location>
        <begin position="1"/>
        <end position="17"/>
    </location>
</feature>
<accession>A0A9W8UHA9</accession>
<dbReference type="AlphaFoldDB" id="A0A9W8UHA9"/>
<dbReference type="EMBL" id="JAJHUN010000010">
    <property type="protein sequence ID" value="KAJ4148236.1"/>
    <property type="molecule type" value="Genomic_DNA"/>
</dbReference>
<keyword evidence="1" id="KW-0732">Signal</keyword>
<dbReference type="RefSeq" id="XP_056051177.1">
    <property type="nucleotide sequence ID" value="XM_056194216.1"/>
</dbReference>